<sequence>MKGWDIVALEDLGKITSSKRIFKKDYVDSGIPFYRTKEIKELANGKEVSTELFISRDSFNEIKAKFGTPSVGDLLITAIGTVGEIYVVDRTDFYFKDGNVLWLRDFKAIEPNFLKYALIAFVDEINSLSHGSTYKALPIEKLKKHKIYKPSISEQKRIVAILDEAFEGIDAAIANTQKNLANARELFESYLNGIFTRKGDGWVEKKLGEICHKVEYGSSSKSQPEGDIPVIRMGNIQNNMIDWTDLVYTSNPDEINRYLLQYNDVLFNRTNSADHVGKSAIYKGEKPAIFAGYLIRVHYKKDVIDPDFLNFYLNCYKTREYGKSVMSRSVNQVNINGTKLKNYPIYHPDLYTQKQIIKKLYFLFRETQRLETIYRRKLEALQELKQSILQKAFTGELTNEKAKDVAA</sequence>
<dbReference type="PANTHER" id="PTHR30408">
    <property type="entry name" value="TYPE-1 RESTRICTION ENZYME ECOKI SPECIFICITY PROTEIN"/>
    <property type="match status" value="1"/>
</dbReference>
<keyword evidence="2" id="KW-0680">Restriction system</keyword>
<comment type="similarity">
    <text evidence="1">Belongs to the type-I restriction system S methylase family.</text>
</comment>
<dbReference type="AlphaFoldDB" id="B5VW93"/>
<dbReference type="EMBL" id="ABYK01000004">
    <property type="protein sequence ID" value="EDZ96454.1"/>
    <property type="molecule type" value="Genomic_DNA"/>
</dbReference>
<evidence type="ECO:0000256" key="1">
    <source>
        <dbReference type="ARBA" id="ARBA00010923"/>
    </source>
</evidence>
<dbReference type="SUPFAM" id="SSF116734">
    <property type="entry name" value="DNA methylase specificity domain"/>
    <property type="match status" value="2"/>
</dbReference>
<dbReference type="CDD" id="cd17289">
    <property type="entry name" value="RMtype1_S_BamJRS5ORF1993P-TRD1-CR1_like"/>
    <property type="match status" value="1"/>
</dbReference>
<dbReference type="InterPro" id="IPR044946">
    <property type="entry name" value="Restrct_endonuc_typeI_TRD_sf"/>
</dbReference>
<gene>
    <name evidence="5" type="ORF">AmaxDRAFT_0785</name>
</gene>
<organism evidence="5 6">
    <name type="scientific">Limnospira maxima CS-328</name>
    <dbReference type="NCBI Taxonomy" id="513049"/>
    <lineage>
        <taxon>Bacteria</taxon>
        <taxon>Bacillati</taxon>
        <taxon>Cyanobacteriota</taxon>
        <taxon>Cyanophyceae</taxon>
        <taxon>Oscillatoriophycideae</taxon>
        <taxon>Oscillatoriales</taxon>
        <taxon>Sirenicapillariaceae</taxon>
        <taxon>Limnospira</taxon>
    </lineage>
</organism>
<dbReference type="InterPro" id="IPR000055">
    <property type="entry name" value="Restrct_endonuc_typeI_TRD"/>
</dbReference>
<feature type="domain" description="Type I restriction modification DNA specificity" evidence="4">
    <location>
        <begin position="200"/>
        <end position="372"/>
    </location>
</feature>
<evidence type="ECO:0000313" key="6">
    <source>
        <dbReference type="Proteomes" id="UP000004061"/>
    </source>
</evidence>
<proteinExistence type="inferred from homology"/>
<dbReference type="InterPro" id="IPR052021">
    <property type="entry name" value="Type-I_RS_S_subunit"/>
</dbReference>
<protein>
    <submittedName>
        <fullName evidence="5">Restriction modification system DNA specificity domain</fullName>
    </submittedName>
</protein>
<evidence type="ECO:0000256" key="3">
    <source>
        <dbReference type="ARBA" id="ARBA00023125"/>
    </source>
</evidence>
<reference evidence="5 6" key="1">
    <citation type="journal article" date="2011" name="Appl. Environ. Microbiol.">
        <title>Contribution of a Sodium Ion Gradient to Energy Conservation during Fermentation in the Cyanobacterium Arthrospira (Spirulina) maxima CS-328.</title>
        <authorList>
            <person name="Carrieri D."/>
            <person name="Ananyev G."/>
            <person name="Lenz O."/>
            <person name="Bryant D.A."/>
            <person name="Dismukes G.C."/>
        </authorList>
    </citation>
    <scope>NUCLEOTIDE SEQUENCE [LARGE SCALE GENOMIC DNA]</scope>
    <source>
        <strain evidence="5 6">CS-328</strain>
    </source>
</reference>
<dbReference type="GO" id="GO:0009307">
    <property type="term" value="P:DNA restriction-modification system"/>
    <property type="evidence" value="ECO:0007669"/>
    <property type="project" value="UniProtKB-KW"/>
</dbReference>
<keyword evidence="3" id="KW-0238">DNA-binding</keyword>
<dbReference type="PANTHER" id="PTHR30408:SF12">
    <property type="entry name" value="TYPE I RESTRICTION ENZYME MJAVIII SPECIFICITY SUBUNIT"/>
    <property type="match status" value="1"/>
</dbReference>
<accession>B5VW93</accession>
<dbReference type="Gene3D" id="3.90.220.20">
    <property type="entry name" value="DNA methylase specificity domains"/>
    <property type="match status" value="2"/>
</dbReference>
<dbReference type="GO" id="GO:0003677">
    <property type="term" value="F:DNA binding"/>
    <property type="evidence" value="ECO:0007669"/>
    <property type="project" value="UniProtKB-KW"/>
</dbReference>
<evidence type="ECO:0000256" key="2">
    <source>
        <dbReference type="ARBA" id="ARBA00022747"/>
    </source>
</evidence>
<evidence type="ECO:0000259" key="4">
    <source>
        <dbReference type="Pfam" id="PF01420"/>
    </source>
</evidence>
<dbReference type="CDD" id="cd17524">
    <property type="entry name" value="RMtype1_S_EcoUTORF5051P-TRD2-CR2_like"/>
    <property type="match status" value="1"/>
</dbReference>
<dbReference type="RefSeq" id="WP_006668322.1">
    <property type="nucleotide sequence ID" value="NZ_ABYK01000004.1"/>
</dbReference>
<dbReference type="Proteomes" id="UP000004061">
    <property type="component" value="Unassembled WGS sequence"/>
</dbReference>
<evidence type="ECO:0000313" key="5">
    <source>
        <dbReference type="EMBL" id="EDZ96454.1"/>
    </source>
</evidence>
<comment type="caution">
    <text evidence="5">The sequence shown here is derived from an EMBL/GenBank/DDBJ whole genome shotgun (WGS) entry which is preliminary data.</text>
</comment>
<dbReference type="Pfam" id="PF01420">
    <property type="entry name" value="Methylase_S"/>
    <property type="match status" value="2"/>
</dbReference>
<name>B5VW93_LIMMA</name>
<feature type="domain" description="Type I restriction modification DNA specificity" evidence="4">
    <location>
        <begin position="1"/>
        <end position="167"/>
    </location>
</feature>
<keyword evidence="6" id="KW-1185">Reference proteome</keyword>